<dbReference type="PANTHER" id="PTHR47955:SF8">
    <property type="entry name" value="CYTOCHROME P450 71D11-LIKE"/>
    <property type="match status" value="1"/>
</dbReference>
<dbReference type="Gene3D" id="1.10.630.10">
    <property type="entry name" value="Cytochrome P450"/>
    <property type="match status" value="1"/>
</dbReference>
<keyword evidence="4" id="KW-0560">Oxidoreductase</keyword>
<dbReference type="PRINTS" id="PR00463">
    <property type="entry name" value="EP450I"/>
</dbReference>
<keyword evidence="8" id="KW-1185">Reference proteome</keyword>
<evidence type="ECO:0008006" key="9">
    <source>
        <dbReference type="Google" id="ProtNLM"/>
    </source>
</evidence>
<dbReference type="EMBL" id="JAJJMA010028605">
    <property type="protein sequence ID" value="MCL7023956.1"/>
    <property type="molecule type" value="Genomic_DNA"/>
</dbReference>
<evidence type="ECO:0000256" key="1">
    <source>
        <dbReference type="ARBA" id="ARBA00010617"/>
    </source>
</evidence>
<evidence type="ECO:0000313" key="7">
    <source>
        <dbReference type="EMBL" id="MCL7023956.1"/>
    </source>
</evidence>
<proteinExistence type="inferred from homology"/>
<evidence type="ECO:0000256" key="3">
    <source>
        <dbReference type="ARBA" id="ARBA00022723"/>
    </source>
</evidence>
<gene>
    <name evidence="7" type="ORF">MKW94_029818</name>
</gene>
<feature type="non-terminal residue" evidence="7">
    <location>
        <position position="1"/>
    </location>
</feature>
<feature type="non-terminal residue" evidence="7">
    <location>
        <position position="274"/>
    </location>
</feature>
<feature type="coiled-coil region" evidence="6">
    <location>
        <begin position="226"/>
        <end position="257"/>
    </location>
</feature>
<dbReference type="GO" id="GO:0016705">
    <property type="term" value="F:oxidoreductase activity, acting on paired donors, with incorporation or reduction of molecular oxygen"/>
    <property type="evidence" value="ECO:0007669"/>
    <property type="project" value="InterPro"/>
</dbReference>
<keyword evidence="6" id="KW-0175">Coiled coil</keyword>
<comment type="similarity">
    <text evidence="1">Belongs to the cytochrome P450 family.</text>
</comment>
<evidence type="ECO:0000256" key="4">
    <source>
        <dbReference type="ARBA" id="ARBA00023002"/>
    </source>
</evidence>
<keyword evidence="2" id="KW-0349">Heme</keyword>
<dbReference type="InterPro" id="IPR036396">
    <property type="entry name" value="Cyt_P450_sf"/>
</dbReference>
<dbReference type="PANTHER" id="PTHR47955">
    <property type="entry name" value="CYTOCHROME P450 FAMILY 71 PROTEIN"/>
    <property type="match status" value="1"/>
</dbReference>
<keyword evidence="3" id="KW-0479">Metal-binding</keyword>
<dbReference type="InterPro" id="IPR001128">
    <property type="entry name" value="Cyt_P450"/>
</dbReference>
<sequence length="274" mass="31245">IAKRFKTKPTTSSKLPPGPWKVPLLGNLHELMLGPLPHHTLRDLAKKHGPLMHLQLGEVSTIIVSSPKVAKQVMNTHDLLFADRGEFLAARILTYNYTDVAFSPYRDYWRQLRKIFVLEFLSAKQVLSFRSTREEEEVSNFTDRISSKAGSQINLSDMVFLFTNDVICRAAFGNACKDKEEFKAAFLESIKLGGGFDISDMFPSLKFLHVISEDRIFGNVILEHKKTRITSTKNQAIDRMQEMEEDLVDVLLRLQENGELEFPITTDNIKAFIL</sequence>
<keyword evidence="5" id="KW-0408">Iron</keyword>
<comment type="caution">
    <text evidence="7">The sequence shown here is derived from an EMBL/GenBank/DDBJ whole genome shotgun (WGS) entry which is preliminary data.</text>
</comment>
<reference evidence="7" key="1">
    <citation type="submission" date="2022-03" db="EMBL/GenBank/DDBJ databases">
        <title>A functionally conserved STORR gene fusion in Papaver species that diverged 16.8 million years ago.</title>
        <authorList>
            <person name="Catania T."/>
        </authorList>
    </citation>
    <scope>NUCLEOTIDE SEQUENCE</scope>
    <source>
        <strain evidence="7">S-191538</strain>
    </source>
</reference>
<evidence type="ECO:0000256" key="6">
    <source>
        <dbReference type="SAM" id="Coils"/>
    </source>
</evidence>
<accession>A0AA41RT55</accession>
<dbReference type="AlphaFoldDB" id="A0AA41RT55"/>
<name>A0AA41RT55_PAPNU</name>
<evidence type="ECO:0000256" key="2">
    <source>
        <dbReference type="ARBA" id="ARBA00022617"/>
    </source>
</evidence>
<dbReference type="Proteomes" id="UP001177140">
    <property type="component" value="Unassembled WGS sequence"/>
</dbReference>
<dbReference type="GO" id="GO:0033075">
    <property type="term" value="P:isoquinoline alkaloid biosynthetic process"/>
    <property type="evidence" value="ECO:0007669"/>
    <property type="project" value="UniProtKB-ARBA"/>
</dbReference>
<evidence type="ECO:0000313" key="8">
    <source>
        <dbReference type="Proteomes" id="UP001177140"/>
    </source>
</evidence>
<dbReference type="GO" id="GO:0005506">
    <property type="term" value="F:iron ion binding"/>
    <property type="evidence" value="ECO:0007669"/>
    <property type="project" value="InterPro"/>
</dbReference>
<organism evidence="7 8">
    <name type="scientific">Papaver nudicaule</name>
    <name type="common">Iceland poppy</name>
    <dbReference type="NCBI Taxonomy" id="74823"/>
    <lineage>
        <taxon>Eukaryota</taxon>
        <taxon>Viridiplantae</taxon>
        <taxon>Streptophyta</taxon>
        <taxon>Embryophyta</taxon>
        <taxon>Tracheophyta</taxon>
        <taxon>Spermatophyta</taxon>
        <taxon>Magnoliopsida</taxon>
        <taxon>Ranunculales</taxon>
        <taxon>Papaveraceae</taxon>
        <taxon>Papaveroideae</taxon>
        <taxon>Papaver</taxon>
    </lineage>
</organism>
<dbReference type="GO" id="GO:0020037">
    <property type="term" value="F:heme binding"/>
    <property type="evidence" value="ECO:0007669"/>
    <property type="project" value="InterPro"/>
</dbReference>
<dbReference type="SUPFAM" id="SSF48264">
    <property type="entry name" value="Cytochrome P450"/>
    <property type="match status" value="1"/>
</dbReference>
<dbReference type="Pfam" id="PF00067">
    <property type="entry name" value="p450"/>
    <property type="match status" value="1"/>
</dbReference>
<protein>
    <recommendedName>
        <fullName evidence="9">Cytochrome P450</fullName>
    </recommendedName>
</protein>
<evidence type="ECO:0000256" key="5">
    <source>
        <dbReference type="ARBA" id="ARBA00023004"/>
    </source>
</evidence>
<dbReference type="GO" id="GO:0004497">
    <property type="term" value="F:monooxygenase activity"/>
    <property type="evidence" value="ECO:0007669"/>
    <property type="project" value="InterPro"/>
</dbReference>
<dbReference type="InterPro" id="IPR002401">
    <property type="entry name" value="Cyt_P450_E_grp-I"/>
</dbReference>